<organism evidence="3 4">
    <name type="scientific">Pyxidicoccus fallax</name>
    <dbReference type="NCBI Taxonomy" id="394095"/>
    <lineage>
        <taxon>Bacteria</taxon>
        <taxon>Pseudomonadati</taxon>
        <taxon>Myxococcota</taxon>
        <taxon>Myxococcia</taxon>
        <taxon>Myxococcales</taxon>
        <taxon>Cystobacterineae</taxon>
        <taxon>Myxococcaceae</taxon>
        <taxon>Pyxidicoccus</taxon>
    </lineage>
</organism>
<comment type="caution">
    <text evidence="3">The sequence shown here is derived from an EMBL/GenBank/DDBJ whole genome shotgun (WGS) entry which is preliminary data.</text>
</comment>
<dbReference type="GO" id="GO:0016491">
    <property type="term" value="F:oxidoreductase activity"/>
    <property type="evidence" value="ECO:0007669"/>
    <property type="project" value="InterPro"/>
</dbReference>
<dbReference type="Pfam" id="PF04116">
    <property type="entry name" value="FA_hydroxylase"/>
    <property type="match status" value="1"/>
</dbReference>
<evidence type="ECO:0000313" key="3">
    <source>
        <dbReference type="EMBL" id="NMO20463.1"/>
    </source>
</evidence>
<dbReference type="Proteomes" id="UP000518300">
    <property type="component" value="Unassembled WGS sequence"/>
</dbReference>
<dbReference type="GO" id="GO:0005506">
    <property type="term" value="F:iron ion binding"/>
    <property type="evidence" value="ECO:0007669"/>
    <property type="project" value="InterPro"/>
</dbReference>
<dbReference type="AlphaFoldDB" id="A0A848LSH8"/>
<evidence type="ECO:0000256" key="1">
    <source>
        <dbReference type="SAM" id="Phobius"/>
    </source>
</evidence>
<proteinExistence type="predicted"/>
<feature type="transmembrane region" description="Helical" evidence="1">
    <location>
        <begin position="123"/>
        <end position="144"/>
    </location>
</feature>
<evidence type="ECO:0000313" key="4">
    <source>
        <dbReference type="Proteomes" id="UP000518300"/>
    </source>
</evidence>
<dbReference type="GO" id="GO:0008610">
    <property type="term" value="P:lipid biosynthetic process"/>
    <property type="evidence" value="ECO:0007669"/>
    <property type="project" value="InterPro"/>
</dbReference>
<gene>
    <name evidence="3" type="ORF">HG543_37225</name>
</gene>
<name>A0A848LSH8_9BACT</name>
<sequence>MATQGIPERVRDFREGYRAKYVGPRYSGRAHFAFTSLGSLAVIGFSLSRLEGVRPLEWLTVPAVFLLGNVVEFLGHRGPMHHRRKGLGLLFQRHTEQHHRFFTHEALAYESARDVKMVLFPPVLLLFFLGAIATPLAALCFALVAPNVGWLFAASAVGYYLTYEWLHFCHHLPPEHPVARLPVMQRLRRHHQTHHDPSKMQRYNFNITFPLSDWLFGTAWRPGVPSGADLPGASVPKPDLDA</sequence>
<keyword evidence="1" id="KW-0812">Transmembrane</keyword>
<keyword evidence="1" id="KW-0472">Membrane</keyword>
<dbReference type="RefSeq" id="WP_169349679.1">
    <property type="nucleotide sequence ID" value="NZ_JABBJJ010000246.1"/>
</dbReference>
<reference evidence="3 4" key="1">
    <citation type="submission" date="2020-04" db="EMBL/GenBank/DDBJ databases">
        <title>Draft genome of Pyxidicoccus fallax type strain.</title>
        <authorList>
            <person name="Whitworth D.E."/>
        </authorList>
    </citation>
    <scope>NUCLEOTIDE SEQUENCE [LARGE SCALE GENOMIC DNA]</scope>
    <source>
        <strain evidence="3 4">DSM 14698</strain>
    </source>
</reference>
<feature type="transmembrane region" description="Helical" evidence="1">
    <location>
        <begin position="56"/>
        <end position="75"/>
    </location>
</feature>
<feature type="domain" description="Fatty acid hydroxylase" evidence="2">
    <location>
        <begin position="63"/>
        <end position="218"/>
    </location>
</feature>
<keyword evidence="1" id="KW-1133">Transmembrane helix</keyword>
<accession>A0A848LSH8</accession>
<evidence type="ECO:0000259" key="2">
    <source>
        <dbReference type="Pfam" id="PF04116"/>
    </source>
</evidence>
<feature type="transmembrane region" description="Helical" evidence="1">
    <location>
        <begin position="30"/>
        <end position="50"/>
    </location>
</feature>
<keyword evidence="4" id="KW-1185">Reference proteome</keyword>
<dbReference type="InterPro" id="IPR006694">
    <property type="entry name" value="Fatty_acid_hydroxylase"/>
</dbReference>
<protein>
    <submittedName>
        <fullName evidence="3">Sterol desaturase family protein</fullName>
    </submittedName>
</protein>
<dbReference type="EMBL" id="JABBJJ010000246">
    <property type="protein sequence ID" value="NMO20463.1"/>
    <property type="molecule type" value="Genomic_DNA"/>
</dbReference>